<accession>A0A3N4ING0</accession>
<dbReference type="AlphaFoldDB" id="A0A3N4ING0"/>
<gene>
    <name evidence="1" type="ORF">BJ508DRAFT_302154</name>
</gene>
<name>A0A3N4ING0_ASCIM</name>
<proteinExistence type="predicted"/>
<evidence type="ECO:0000313" key="1">
    <source>
        <dbReference type="EMBL" id="RPA86248.1"/>
    </source>
</evidence>
<organism evidence="1 2">
    <name type="scientific">Ascobolus immersus RN42</name>
    <dbReference type="NCBI Taxonomy" id="1160509"/>
    <lineage>
        <taxon>Eukaryota</taxon>
        <taxon>Fungi</taxon>
        <taxon>Dikarya</taxon>
        <taxon>Ascomycota</taxon>
        <taxon>Pezizomycotina</taxon>
        <taxon>Pezizomycetes</taxon>
        <taxon>Pezizales</taxon>
        <taxon>Ascobolaceae</taxon>
        <taxon>Ascobolus</taxon>
    </lineage>
</organism>
<protein>
    <submittedName>
        <fullName evidence="1">Uncharacterized protein</fullName>
    </submittedName>
</protein>
<keyword evidence="2" id="KW-1185">Reference proteome</keyword>
<dbReference type="EMBL" id="ML119650">
    <property type="protein sequence ID" value="RPA86248.1"/>
    <property type="molecule type" value="Genomic_DNA"/>
</dbReference>
<dbReference type="Proteomes" id="UP000275078">
    <property type="component" value="Unassembled WGS sequence"/>
</dbReference>
<reference evidence="1 2" key="1">
    <citation type="journal article" date="2018" name="Nat. Ecol. Evol.">
        <title>Pezizomycetes genomes reveal the molecular basis of ectomycorrhizal truffle lifestyle.</title>
        <authorList>
            <person name="Murat C."/>
            <person name="Payen T."/>
            <person name="Noel B."/>
            <person name="Kuo A."/>
            <person name="Morin E."/>
            <person name="Chen J."/>
            <person name="Kohler A."/>
            <person name="Krizsan K."/>
            <person name="Balestrini R."/>
            <person name="Da Silva C."/>
            <person name="Montanini B."/>
            <person name="Hainaut M."/>
            <person name="Levati E."/>
            <person name="Barry K.W."/>
            <person name="Belfiori B."/>
            <person name="Cichocki N."/>
            <person name="Clum A."/>
            <person name="Dockter R.B."/>
            <person name="Fauchery L."/>
            <person name="Guy J."/>
            <person name="Iotti M."/>
            <person name="Le Tacon F."/>
            <person name="Lindquist E.A."/>
            <person name="Lipzen A."/>
            <person name="Malagnac F."/>
            <person name="Mello A."/>
            <person name="Molinier V."/>
            <person name="Miyauchi S."/>
            <person name="Poulain J."/>
            <person name="Riccioni C."/>
            <person name="Rubini A."/>
            <person name="Sitrit Y."/>
            <person name="Splivallo R."/>
            <person name="Traeger S."/>
            <person name="Wang M."/>
            <person name="Zifcakova L."/>
            <person name="Wipf D."/>
            <person name="Zambonelli A."/>
            <person name="Paolocci F."/>
            <person name="Nowrousian M."/>
            <person name="Ottonello S."/>
            <person name="Baldrian P."/>
            <person name="Spatafora J.W."/>
            <person name="Henrissat B."/>
            <person name="Nagy L.G."/>
            <person name="Aury J.M."/>
            <person name="Wincker P."/>
            <person name="Grigoriev I.V."/>
            <person name="Bonfante P."/>
            <person name="Martin F.M."/>
        </authorList>
    </citation>
    <scope>NUCLEOTIDE SEQUENCE [LARGE SCALE GENOMIC DNA]</scope>
    <source>
        <strain evidence="1 2">RN42</strain>
    </source>
</reference>
<sequence length="161" mass="17616">MALLVRFGSAEGATPVAIESRWQRLFLILGTTLIIMMKRSAVKRLKRAHLTSSFSTVSPGFRCAVLKYLDQSDIKPVKAIAGCSDSKVQVAYQTLLQPWLTSSDWRILKPADATYFSGSASQLQYVSVQQLCSSTSIKETEQVCNGARLLPKSAGVRLSSV</sequence>
<evidence type="ECO:0000313" key="2">
    <source>
        <dbReference type="Proteomes" id="UP000275078"/>
    </source>
</evidence>